<dbReference type="HOGENOM" id="CLU_951924_0_0_2"/>
<evidence type="ECO:0000313" key="1">
    <source>
        <dbReference type="EMBL" id="AIY89779.1"/>
    </source>
</evidence>
<protein>
    <submittedName>
        <fullName evidence="1">Uncharacterized protein</fullName>
    </submittedName>
</protein>
<accession>A0A0A7GCP3</accession>
<dbReference type="EMBL" id="CP009552">
    <property type="protein sequence ID" value="AIY89779.1"/>
    <property type="molecule type" value="Genomic_DNA"/>
</dbReference>
<dbReference type="KEGG" id="gac:GACE_0729"/>
<reference evidence="1 2" key="1">
    <citation type="journal article" date="2015" name="Appl. Environ. Microbiol.">
        <title>The Geoglobus acetivorans genome: Fe(III) reduction, acetate utilization, autotrophic growth, and degradation of aromatic compounds in a hyperthermophilic archaeon.</title>
        <authorList>
            <person name="Mardanov A.V."/>
            <person name="Slododkina G.B."/>
            <person name="Slobodkin A.I."/>
            <person name="Beletsky A.V."/>
            <person name="Gavrilov S.N."/>
            <person name="Kublanov I.V."/>
            <person name="Bonch-Osmolovskaya E.A."/>
            <person name="Skryabin K.G."/>
            <person name="Ravin N.V."/>
        </authorList>
    </citation>
    <scope>NUCLEOTIDE SEQUENCE [LARGE SCALE GENOMIC DNA]</scope>
    <source>
        <strain evidence="1 2">SBH6</strain>
    </source>
</reference>
<name>A0A0A7GCP3_GEOAI</name>
<gene>
    <name evidence="1" type="ORF">GACE_0729</name>
</gene>
<proteinExistence type="predicted"/>
<sequence>MKRALAVLLVLVMLGSVITPAMANTEVTRTHVKLILREKSRTSTVVEVNNVLISLKSNKNLTKANLEIKDLKTGKTYIFEYRVSENNGKYTIEVYSKGRLVNKYESKYNPLDSNVTKKLLSENSKRVANIRILSYSYWWDGVKFVKWYGVKYPHPDYAYYRIEPWDDSYITGNKLVHYHISDYNSQKIAGLPPVVAGAVIGGIVGEVLGGGVGGVVGGIVGGVLALWFGADLSNMLLDEHGSIWFWFSKSFSWVTVPVAPYVAWVPNYFRVASYTLWDALGIGNP</sequence>
<dbReference type="AlphaFoldDB" id="A0A0A7GCP3"/>
<dbReference type="Proteomes" id="UP000030624">
    <property type="component" value="Chromosome"/>
</dbReference>
<dbReference type="eggNOG" id="arCOG03314">
    <property type="taxonomic scope" value="Archaea"/>
</dbReference>
<evidence type="ECO:0000313" key="2">
    <source>
        <dbReference type="Proteomes" id="UP000030624"/>
    </source>
</evidence>
<organism evidence="1 2">
    <name type="scientific">Geoglobus acetivorans</name>
    <dbReference type="NCBI Taxonomy" id="565033"/>
    <lineage>
        <taxon>Archaea</taxon>
        <taxon>Methanobacteriati</taxon>
        <taxon>Methanobacteriota</taxon>
        <taxon>Archaeoglobi</taxon>
        <taxon>Archaeoglobales</taxon>
        <taxon>Archaeoglobaceae</taxon>
        <taxon>Geoglobus</taxon>
    </lineage>
</organism>